<dbReference type="EMBL" id="MK368614">
    <property type="protein sequence ID" value="QAU04322.1"/>
    <property type="molecule type" value="Genomic_DNA"/>
</dbReference>
<dbReference type="Proteomes" id="UP000320660">
    <property type="component" value="Segment"/>
</dbReference>
<evidence type="ECO:0000313" key="3">
    <source>
        <dbReference type="Proteomes" id="UP000320660"/>
    </source>
</evidence>
<sequence>MITPLKHMLFLARAYRVVEKDSMIKDHRDVIMLEKVAKDLGIDKDIVGTFTINEPWGLLAAIRQELIQKVHELHSFMDGVDTLVPEKFEALLNNFNYYDMRDYCPDTKFDHAGFLYRITPKESSDNLVDSGMMKLHLANFQINLEVLEEEISKEYSKDFDLIERCTRELMFVFAIFEHVQSKGLDLFLEDKTPEDIWYKKFRDGVAAMDQVLDSDLLESPESMTKEQRESVDKNMETLDVSGMEGFWKELDQSHSLHLLKLTGNEDFKEDVKRMAGKAAEMLTAGMKSLKARFEERKKEGSKEAESIKKAIDESIDKLKGMAGEPDSGHVKQLQQRLEKAGFKDQAAKLNGVTTYTQLSQALSTISGEFGSMISEMKEAEAKLREAEAKVKEASTPPAGTSDDADENTKGQIKTQMSEAQKTAKELMKAASDSIGESMKSMAMLRGIKATLDRVTESNKEKKKVDGQESWML</sequence>
<name>A0A513PWJ0_9CAUD</name>
<proteinExistence type="predicted"/>
<organism evidence="2 3">
    <name type="scientific">Vibrio phage 2 TSL-2019</name>
    <dbReference type="NCBI Taxonomy" id="2508172"/>
    <lineage>
        <taxon>Viruses</taxon>
        <taxon>Duplodnaviria</taxon>
        <taxon>Heunggongvirae</taxon>
        <taxon>Uroviricota</taxon>
        <taxon>Caudoviricetes</taxon>
        <taxon>Chimalliviridae</taxon>
        <taxon>Gorgonvirinae</taxon>
        <taxon>Aphroditevirus</taxon>
        <taxon>Aphroditevirus av2TSL2019</taxon>
    </lineage>
</organism>
<feature type="compositionally biased region" description="Polar residues" evidence="1">
    <location>
        <begin position="409"/>
        <end position="420"/>
    </location>
</feature>
<dbReference type="RefSeq" id="YP_009843269.1">
    <property type="nucleotide sequence ID" value="NC_048747.1"/>
</dbReference>
<evidence type="ECO:0000256" key="1">
    <source>
        <dbReference type="SAM" id="MobiDB-lite"/>
    </source>
</evidence>
<reference evidence="2 3" key="1">
    <citation type="submission" date="2019-01" db="EMBL/GenBank/DDBJ databases">
        <authorList>
            <person name="Le T.S."/>
            <person name="Kurtboke I."/>
        </authorList>
    </citation>
    <scope>NUCLEOTIDE SEQUENCE [LARGE SCALE GENOMIC DNA]</scope>
</reference>
<protein>
    <submittedName>
        <fullName evidence="2">Uncharacterized protein</fullName>
    </submittedName>
</protein>
<feature type="region of interest" description="Disordered" evidence="1">
    <location>
        <begin position="384"/>
        <end position="431"/>
    </location>
</feature>
<keyword evidence="3" id="KW-1185">Reference proteome</keyword>
<dbReference type="GeneID" id="55613535"/>
<accession>A0A513PWJ0</accession>
<dbReference type="KEGG" id="vg:55613535"/>
<evidence type="ECO:0000313" key="2">
    <source>
        <dbReference type="EMBL" id="QAU04322.1"/>
    </source>
</evidence>